<comment type="caution">
    <text evidence="2">The sequence shown here is derived from an EMBL/GenBank/DDBJ whole genome shotgun (WGS) entry which is preliminary data.</text>
</comment>
<organism evidence="2 3">
    <name type="scientific">Terrihabitans rhizophilus</name>
    <dbReference type="NCBI Taxonomy" id="3092662"/>
    <lineage>
        <taxon>Bacteria</taxon>
        <taxon>Pseudomonadati</taxon>
        <taxon>Pseudomonadota</taxon>
        <taxon>Alphaproteobacteria</taxon>
        <taxon>Hyphomicrobiales</taxon>
        <taxon>Terrihabitans</taxon>
    </lineage>
</organism>
<evidence type="ECO:0000313" key="3">
    <source>
        <dbReference type="Proteomes" id="UP001274321"/>
    </source>
</evidence>
<name>A0ABU4RU35_9HYPH</name>
<gene>
    <name evidence="2" type="ORF">SCD90_13975</name>
</gene>
<dbReference type="RefSeq" id="WP_319845297.1">
    <property type="nucleotide sequence ID" value="NZ_JAXAFJ010000009.1"/>
</dbReference>
<proteinExistence type="predicted"/>
<accession>A0ABU4RU35</accession>
<reference evidence="2 3" key="1">
    <citation type="submission" date="2023-11" db="EMBL/GenBank/DDBJ databases">
        <authorList>
            <person name="Bao R."/>
        </authorList>
    </citation>
    <scope>NUCLEOTIDE SEQUENCE [LARGE SCALE GENOMIC DNA]</scope>
    <source>
        <strain evidence="2 3">PJ23</strain>
    </source>
</reference>
<feature type="domain" description="Glycosyl transferase family 25" evidence="1">
    <location>
        <begin position="9"/>
        <end position="173"/>
    </location>
</feature>
<dbReference type="InterPro" id="IPR002654">
    <property type="entry name" value="Glyco_trans_25"/>
</dbReference>
<keyword evidence="3" id="KW-1185">Reference proteome</keyword>
<protein>
    <submittedName>
        <fullName evidence="2">Glycosyltransferase family 25 protein</fullName>
    </submittedName>
</protein>
<dbReference type="CDD" id="cd06532">
    <property type="entry name" value="Glyco_transf_25"/>
    <property type="match status" value="1"/>
</dbReference>
<dbReference type="Pfam" id="PF01755">
    <property type="entry name" value="Glyco_transf_25"/>
    <property type="match status" value="1"/>
</dbReference>
<dbReference type="EMBL" id="JAXAFJ010000009">
    <property type="protein sequence ID" value="MDX6807175.1"/>
    <property type="molecule type" value="Genomic_DNA"/>
</dbReference>
<sequence length="267" mass="30136">MRASTELPPAFVITIDAADGPRRNSARAQLGALNWPLRFVDGERAGHPDHASLYSERLNSWLLKRPLTSGEIAAYASHRRAMREFLASGAPLGLILEDDFGILEPAFFPEQIRTAIAAPLSWDLLKLFDFSGRPARERYHAGEFDIINPASPTAGMVAYLITRKGAERFLSRKQIFRQIDEDTKHYWELGLRIYSLDPNPIIERGDLAGGSHLEEGRRMARSQRSLRRSVKGNILAIYRKSGHFWQRRRFGFEGASGTEASHGRRLP</sequence>
<evidence type="ECO:0000313" key="2">
    <source>
        <dbReference type="EMBL" id="MDX6807175.1"/>
    </source>
</evidence>
<evidence type="ECO:0000259" key="1">
    <source>
        <dbReference type="Pfam" id="PF01755"/>
    </source>
</evidence>
<dbReference type="Proteomes" id="UP001274321">
    <property type="component" value="Unassembled WGS sequence"/>
</dbReference>